<comment type="similarity">
    <text evidence="3 4">In the C-terminal section; belongs to the PPC synthetase family.</text>
</comment>
<dbReference type="InterPro" id="IPR007085">
    <property type="entry name" value="DNA/pantothenate-metab_flavo_C"/>
</dbReference>
<dbReference type="GO" id="GO:0015941">
    <property type="term" value="P:pantothenate catabolic process"/>
    <property type="evidence" value="ECO:0007669"/>
    <property type="project" value="InterPro"/>
</dbReference>
<dbReference type="GO" id="GO:0004633">
    <property type="term" value="F:phosphopantothenoylcysteine decarboxylase activity"/>
    <property type="evidence" value="ECO:0007669"/>
    <property type="project" value="UniProtKB-UniRule"/>
</dbReference>
<dbReference type="InterPro" id="IPR036551">
    <property type="entry name" value="Flavin_trans-like"/>
</dbReference>
<comment type="function">
    <text evidence="4">Catalyzes two steps in the biosynthesis of coenzyme A. In the first step cysteine is conjugated to 4'-phosphopantothenate to form 4-phosphopantothenoylcysteine, in the latter compound is decarboxylated to form 4'-phosphopantotheine.</text>
</comment>
<feature type="region of interest" description="Phosphopantothenoylcysteine decarboxylase" evidence="3">
    <location>
        <begin position="1"/>
        <end position="189"/>
    </location>
</feature>
<keyword evidence="3" id="KW-0511">Multifunctional enzyme</keyword>
<dbReference type="Proteomes" id="UP001205748">
    <property type="component" value="Unassembled WGS sequence"/>
</dbReference>
<dbReference type="GO" id="GO:0010181">
    <property type="term" value="F:FMN binding"/>
    <property type="evidence" value="ECO:0007669"/>
    <property type="project" value="UniProtKB-UniRule"/>
</dbReference>
<comment type="catalytic activity">
    <reaction evidence="3 4">
        <text>(R)-4'-phosphopantothenate + L-cysteine + CTP = N-[(R)-4-phosphopantothenoyl]-L-cysteine + CMP + diphosphate + H(+)</text>
        <dbReference type="Rhea" id="RHEA:19397"/>
        <dbReference type="ChEBI" id="CHEBI:10986"/>
        <dbReference type="ChEBI" id="CHEBI:15378"/>
        <dbReference type="ChEBI" id="CHEBI:33019"/>
        <dbReference type="ChEBI" id="CHEBI:35235"/>
        <dbReference type="ChEBI" id="CHEBI:37563"/>
        <dbReference type="ChEBI" id="CHEBI:59458"/>
        <dbReference type="ChEBI" id="CHEBI:60377"/>
        <dbReference type="EC" id="6.3.2.5"/>
    </reaction>
</comment>
<name>A0AAE3HES6_9FIRM</name>
<dbReference type="SUPFAM" id="SSF102645">
    <property type="entry name" value="CoaB-like"/>
    <property type="match status" value="1"/>
</dbReference>
<dbReference type="InterPro" id="IPR005252">
    <property type="entry name" value="CoaBC"/>
</dbReference>
<dbReference type="Gene3D" id="3.40.50.1950">
    <property type="entry name" value="Flavin prenyltransferase-like"/>
    <property type="match status" value="1"/>
</dbReference>
<dbReference type="Pfam" id="PF04127">
    <property type="entry name" value="DFP"/>
    <property type="match status" value="1"/>
</dbReference>
<comment type="cofactor">
    <cofactor evidence="3">
        <name>Mg(2+)</name>
        <dbReference type="ChEBI" id="CHEBI:18420"/>
    </cofactor>
</comment>
<dbReference type="HAMAP" id="MF_02225">
    <property type="entry name" value="CoaBC"/>
    <property type="match status" value="1"/>
</dbReference>
<keyword evidence="3" id="KW-0479">Metal-binding</keyword>
<evidence type="ECO:0000256" key="2">
    <source>
        <dbReference type="ARBA" id="ARBA00023239"/>
    </source>
</evidence>
<evidence type="ECO:0000256" key="1">
    <source>
        <dbReference type="ARBA" id="ARBA00022793"/>
    </source>
</evidence>
<keyword evidence="2 3" id="KW-0456">Lyase</keyword>
<dbReference type="Pfam" id="PF02441">
    <property type="entry name" value="Flavoprotein"/>
    <property type="match status" value="1"/>
</dbReference>
<feature type="binding site" evidence="3">
    <location>
        <position position="322"/>
    </location>
    <ligand>
        <name>CTP</name>
        <dbReference type="ChEBI" id="CHEBI:37563"/>
    </ligand>
</feature>
<protein>
    <recommendedName>
        <fullName evidence="3">Coenzyme A biosynthesis bifunctional protein CoaBC</fullName>
    </recommendedName>
    <alternativeName>
        <fullName evidence="3">DNA/pantothenate metabolism flavoprotein</fullName>
    </alternativeName>
    <alternativeName>
        <fullName evidence="3">Phosphopantothenoylcysteine synthetase/decarboxylase</fullName>
        <shortName evidence="3">PPCS-PPCDC</shortName>
    </alternativeName>
    <domain>
        <recommendedName>
            <fullName evidence="3">Phosphopantothenoylcysteine decarboxylase</fullName>
            <shortName evidence="3">PPC decarboxylase</shortName>
            <shortName evidence="3">PPC-DC</shortName>
            <ecNumber evidence="3">4.1.1.36</ecNumber>
        </recommendedName>
        <alternativeName>
            <fullName evidence="3">CoaC</fullName>
        </alternativeName>
    </domain>
    <domain>
        <recommendedName>
            <fullName evidence="3">Phosphopantothenate--cysteine ligase</fullName>
            <ecNumber evidence="3">6.3.2.5</ecNumber>
        </recommendedName>
        <alternativeName>
            <fullName evidence="3">CoaB</fullName>
        </alternativeName>
        <alternativeName>
            <fullName evidence="3">Phosphopantothenoylcysteine synthetase</fullName>
            <shortName evidence="3">PPC synthetase</shortName>
            <shortName evidence="3">PPC-S</shortName>
        </alternativeName>
    </domain>
</protein>
<organism evidence="7 8">
    <name type="scientific">Irregularibacter muris</name>
    <dbReference type="NCBI Taxonomy" id="1796619"/>
    <lineage>
        <taxon>Bacteria</taxon>
        <taxon>Bacillati</taxon>
        <taxon>Bacillota</taxon>
        <taxon>Clostridia</taxon>
        <taxon>Eubacteriales</taxon>
        <taxon>Eubacteriaceae</taxon>
        <taxon>Irregularibacter</taxon>
    </lineage>
</organism>
<comment type="function">
    <text evidence="3">Catalyzes two sequential steps in the biosynthesis of coenzyme A. In the first step cysteine is conjugated to 4'-phosphopantothenate to form 4-phosphopantothenoylcysteine. In the second step the latter compound is decarboxylated to form 4'-phosphopantotheine.</text>
</comment>
<dbReference type="EC" id="4.1.1.36" evidence="3"/>
<evidence type="ECO:0000313" key="8">
    <source>
        <dbReference type="Proteomes" id="UP001205748"/>
    </source>
</evidence>
<feature type="active site" description="Proton donor" evidence="3">
    <location>
        <position position="157"/>
    </location>
</feature>
<dbReference type="GO" id="GO:0046872">
    <property type="term" value="F:metal ion binding"/>
    <property type="evidence" value="ECO:0007669"/>
    <property type="project" value="UniProtKB-KW"/>
</dbReference>
<keyword evidence="3 4" id="KW-0288">FMN</keyword>
<dbReference type="EC" id="6.3.2.5" evidence="3"/>
<dbReference type="PANTHER" id="PTHR14359">
    <property type="entry name" value="HOMO-OLIGOMERIC FLAVIN CONTAINING CYS DECARBOXYLASE FAMILY"/>
    <property type="match status" value="1"/>
</dbReference>
<keyword evidence="3 4" id="KW-0285">Flavoprotein</keyword>
<accession>A0AAE3HES6</accession>
<dbReference type="GO" id="GO:0004632">
    <property type="term" value="F:phosphopantothenate--cysteine ligase activity"/>
    <property type="evidence" value="ECO:0007669"/>
    <property type="project" value="UniProtKB-UniRule"/>
</dbReference>
<keyword evidence="1 3" id="KW-0210">Decarboxylase</keyword>
<dbReference type="GO" id="GO:0071513">
    <property type="term" value="C:phosphopantothenoylcysteine decarboxylase complex"/>
    <property type="evidence" value="ECO:0007669"/>
    <property type="project" value="TreeGrafter"/>
</dbReference>
<feature type="binding site" evidence="3">
    <location>
        <position position="278"/>
    </location>
    <ligand>
        <name>CTP</name>
        <dbReference type="ChEBI" id="CHEBI:37563"/>
    </ligand>
</feature>
<dbReference type="SUPFAM" id="SSF52507">
    <property type="entry name" value="Homo-oligomeric flavin-containing Cys decarboxylases, HFCD"/>
    <property type="match status" value="1"/>
</dbReference>
<comment type="caution">
    <text evidence="7">The sequence shown here is derived from an EMBL/GenBank/DDBJ whole genome shotgun (WGS) entry which is preliminary data.</text>
</comment>
<proteinExistence type="inferred from homology"/>
<dbReference type="AlphaFoldDB" id="A0AAE3HES6"/>
<sequence length="396" mass="43217">MLKGKTIVLGVTGGISAYKSIDLVSRLKKLGADIHVIMTEAATKLVTPLSFQTLSQNVVVVDTFQNIKYWEVEHISLAQKADLFVVAPATANIIGKIANGIADDMLSTTIMATKAPKLIVPAMNTQMYLNPIVEGNMKKLRDLGYYLMQPESGHLACGDVGIGKLPSPMAIEQEIVSFFSKNMDLKEKKILITAGPTREPIDPVRYITNHSSGKMGYALAAQAQSRGAEVMLVSGPTSLEVPKGIEYYPVTTAKEMYNKVMELYRSAHIIIKAAAVADYSPNEISNQKIKKNSSEISLSLRKNSDIAYELGKVKENRILIGFAAETENLINNAKTKILKKNLDFIVANDLTQEGAGFRGDTNIVKIINKSGNTISLPKMSKEEVANTILDEAIKIL</sequence>
<dbReference type="NCBIfam" id="TIGR00521">
    <property type="entry name" value="coaBC_dfp"/>
    <property type="match status" value="1"/>
</dbReference>
<reference evidence="7" key="1">
    <citation type="submission" date="2022-07" db="EMBL/GenBank/DDBJ databases">
        <title>Enhanced cultured diversity of the mouse gut microbiota enables custom-made synthetic communities.</title>
        <authorList>
            <person name="Afrizal A."/>
        </authorList>
    </citation>
    <scope>NUCLEOTIDE SEQUENCE</scope>
    <source>
        <strain evidence="7">DSM 28593</strain>
    </source>
</reference>
<gene>
    <name evidence="3 7" type="primary">coaBC</name>
    <name evidence="7" type="ORF">NSA47_04125</name>
</gene>
<feature type="region of interest" description="Phosphopantothenate--cysteine ligase" evidence="3">
    <location>
        <begin position="190"/>
        <end position="396"/>
    </location>
</feature>
<evidence type="ECO:0000313" key="7">
    <source>
        <dbReference type="EMBL" id="MCR1898175.1"/>
    </source>
</evidence>
<evidence type="ECO:0000256" key="3">
    <source>
        <dbReference type="HAMAP-Rule" id="MF_02225"/>
    </source>
</evidence>
<dbReference type="InterPro" id="IPR003382">
    <property type="entry name" value="Flavoprotein"/>
</dbReference>
<comment type="pathway">
    <text evidence="3 4">Cofactor biosynthesis; coenzyme A biosynthesis; CoA from (R)-pantothenate: step 2/5.</text>
</comment>
<dbReference type="GO" id="GO:0015937">
    <property type="term" value="P:coenzyme A biosynthetic process"/>
    <property type="evidence" value="ECO:0007669"/>
    <property type="project" value="UniProtKB-UniRule"/>
</dbReference>
<feature type="domain" description="DNA/pantothenate metabolism flavoprotein C-terminal" evidence="6">
    <location>
        <begin position="185"/>
        <end position="394"/>
    </location>
</feature>
<comment type="pathway">
    <text evidence="3 4">Cofactor biosynthesis; coenzyme A biosynthesis; CoA from (R)-pantothenate: step 3/5.</text>
</comment>
<comment type="similarity">
    <text evidence="3 4">In the N-terminal section; belongs to the HFCD (homo-oligomeric flavin containing Cys decarboxylase) superfamily.</text>
</comment>
<keyword evidence="3 4" id="KW-0436">Ligase</keyword>
<keyword evidence="8" id="KW-1185">Reference proteome</keyword>
<feature type="binding site" evidence="3">
    <location>
        <position position="288"/>
    </location>
    <ligand>
        <name>CTP</name>
        <dbReference type="ChEBI" id="CHEBI:37563"/>
    </ligand>
</feature>
<feature type="domain" description="Flavoprotein" evidence="5">
    <location>
        <begin position="5"/>
        <end position="174"/>
    </location>
</feature>
<evidence type="ECO:0000259" key="6">
    <source>
        <dbReference type="Pfam" id="PF04127"/>
    </source>
</evidence>
<dbReference type="RefSeq" id="WP_257529632.1">
    <property type="nucleotide sequence ID" value="NZ_JANKAS010000002.1"/>
</dbReference>
<evidence type="ECO:0000259" key="5">
    <source>
        <dbReference type="Pfam" id="PF02441"/>
    </source>
</evidence>
<dbReference type="PANTHER" id="PTHR14359:SF6">
    <property type="entry name" value="PHOSPHOPANTOTHENOYLCYSTEINE DECARBOXYLASE"/>
    <property type="match status" value="1"/>
</dbReference>
<dbReference type="InterPro" id="IPR035929">
    <property type="entry name" value="CoaB-like_sf"/>
</dbReference>
<keyword evidence="3" id="KW-0460">Magnesium</keyword>
<evidence type="ECO:0000256" key="4">
    <source>
        <dbReference type="RuleBase" id="RU364078"/>
    </source>
</evidence>
<feature type="binding site" evidence="3">
    <location>
        <position position="340"/>
    </location>
    <ligand>
        <name>CTP</name>
        <dbReference type="ChEBI" id="CHEBI:37563"/>
    </ligand>
</feature>
<comment type="caution">
    <text evidence="3">Lacks conserved residue(s) required for the propagation of feature annotation.</text>
</comment>
<feature type="binding site" evidence="3">
    <location>
        <position position="336"/>
    </location>
    <ligand>
        <name>CTP</name>
        <dbReference type="ChEBI" id="CHEBI:37563"/>
    </ligand>
</feature>
<dbReference type="Gene3D" id="3.40.50.10300">
    <property type="entry name" value="CoaB-like"/>
    <property type="match status" value="1"/>
</dbReference>
<comment type="cofactor">
    <cofactor evidence="3">
        <name>FMN</name>
        <dbReference type="ChEBI" id="CHEBI:58210"/>
    </cofactor>
    <text evidence="3">Binds 1 FMN per subunit.</text>
</comment>
<comment type="catalytic activity">
    <reaction evidence="3 4">
        <text>N-[(R)-4-phosphopantothenoyl]-L-cysteine + H(+) = (R)-4'-phosphopantetheine + CO2</text>
        <dbReference type="Rhea" id="RHEA:16793"/>
        <dbReference type="ChEBI" id="CHEBI:15378"/>
        <dbReference type="ChEBI" id="CHEBI:16526"/>
        <dbReference type="ChEBI" id="CHEBI:59458"/>
        <dbReference type="ChEBI" id="CHEBI:61723"/>
        <dbReference type="EC" id="4.1.1.36"/>
    </reaction>
</comment>
<dbReference type="EMBL" id="JANKAS010000002">
    <property type="protein sequence ID" value="MCR1898175.1"/>
    <property type="molecule type" value="Genomic_DNA"/>
</dbReference>